<keyword evidence="2" id="KW-0934">Plastid</keyword>
<evidence type="ECO:0000313" key="2">
    <source>
        <dbReference type="EMBL" id="AKZ21114.1"/>
    </source>
</evidence>
<evidence type="ECO:0000256" key="1">
    <source>
        <dbReference type="SAM" id="MobiDB-lite"/>
    </source>
</evidence>
<geneLocation type="chloroplast" evidence="2"/>
<organism evidence="2">
    <name type="scientific">Prasiola crispa</name>
    <name type="common">Green alga</name>
    <name type="synonym">Ulva crispa</name>
    <dbReference type="NCBI Taxonomy" id="173492"/>
    <lineage>
        <taxon>Eukaryota</taxon>
        <taxon>Viridiplantae</taxon>
        <taxon>Chlorophyta</taxon>
        <taxon>core chlorophytes</taxon>
        <taxon>Trebouxiophyceae</taxon>
        <taxon>Prasiolales</taxon>
        <taxon>Prasiolaceae</taxon>
        <taxon>Prasiola</taxon>
    </lineage>
</organism>
<reference evidence="2" key="1">
    <citation type="journal article" date="2015" name="Genome Announc.">
        <title>Draft Plastid and Mitochondrial Genome Sequences from Antarctic Alga Prasiola crispa.</title>
        <authorList>
            <person name="Carvalho E.L."/>
            <person name="Wallau Gda L."/>
            <person name="Rangel D.L."/>
            <person name="Machado L.C."/>
            <person name="da Silva A.F."/>
            <person name="da Silva L.F."/>
            <person name="Macedo P.E."/>
            <person name="Pereira A.B."/>
            <person name="Victoria Fde C."/>
            <person name="Boldo J.T."/>
            <person name="Dal Belo C.A."/>
            <person name="Pinto P.M."/>
        </authorList>
    </citation>
    <scope>NUCLEOTIDE SEQUENCE</scope>
</reference>
<gene>
    <name evidence="2" type="primary">orf152</name>
</gene>
<protein>
    <submittedName>
        <fullName evidence="2">Uncharacterized protein</fullName>
    </submittedName>
</protein>
<dbReference type="AlphaFoldDB" id="A0A0R8RX12"/>
<dbReference type="EMBL" id="KR017748">
    <property type="protein sequence ID" value="AKZ21114.1"/>
    <property type="molecule type" value="Genomic_DNA"/>
</dbReference>
<name>A0A0R8RX12_PRACR</name>
<feature type="region of interest" description="Disordered" evidence="1">
    <location>
        <begin position="90"/>
        <end position="111"/>
    </location>
</feature>
<sequence length="151" mass="15842">MRPKFSEPKGLSGDYSIFTVAPAFCNCSTAASASSFETESFTVFGNSVVNSFASFNPNDVKSRIAFNTATRLSPGTSCKITLKEVFSSATSTFAPPPSPGTPENPPPIDAETSTPNVCSSCVTNSDASSKVIDFNFSIISSVVVDIISPFI</sequence>
<feature type="compositionally biased region" description="Pro residues" evidence="1">
    <location>
        <begin position="94"/>
        <end position="108"/>
    </location>
</feature>
<keyword evidence="2" id="KW-0150">Chloroplast</keyword>
<dbReference type="AntiFam" id="ANF00182">
    <property type="entry name" value="Shadow ORF (opposite rplL)"/>
</dbReference>
<proteinExistence type="predicted"/>
<accession>A0A0R8RX12</accession>